<organism evidence="7">
    <name type="scientific">Variovorax paradoxus</name>
    <dbReference type="NCBI Taxonomy" id="34073"/>
    <lineage>
        <taxon>Bacteria</taxon>
        <taxon>Pseudomonadati</taxon>
        <taxon>Pseudomonadota</taxon>
        <taxon>Betaproteobacteria</taxon>
        <taxon>Burkholderiales</taxon>
        <taxon>Comamonadaceae</taxon>
        <taxon>Variovorax</taxon>
    </lineage>
</organism>
<dbReference type="GO" id="GO:0005886">
    <property type="term" value="C:plasma membrane"/>
    <property type="evidence" value="ECO:0007669"/>
    <property type="project" value="UniProtKB-SubCell"/>
</dbReference>
<dbReference type="PANTHER" id="PTHR30482:SF17">
    <property type="entry name" value="ABC TRANSPORTER ATP-BINDING PROTEIN"/>
    <property type="match status" value="1"/>
</dbReference>
<feature type="transmembrane region" description="Helical" evidence="6">
    <location>
        <begin position="383"/>
        <end position="403"/>
    </location>
</feature>
<gene>
    <name evidence="7" type="ORF">VVAX_05569</name>
</gene>
<feature type="transmembrane region" description="Helical" evidence="6">
    <location>
        <begin position="62"/>
        <end position="83"/>
    </location>
</feature>
<dbReference type="Pfam" id="PF02653">
    <property type="entry name" value="BPD_transp_2"/>
    <property type="match status" value="1"/>
</dbReference>
<dbReference type="PANTHER" id="PTHR30482">
    <property type="entry name" value="HIGH-AFFINITY BRANCHED-CHAIN AMINO ACID TRANSPORT SYSTEM PERMEASE"/>
    <property type="match status" value="1"/>
</dbReference>
<evidence type="ECO:0000256" key="5">
    <source>
        <dbReference type="ARBA" id="ARBA00023136"/>
    </source>
</evidence>
<evidence type="ECO:0000256" key="6">
    <source>
        <dbReference type="SAM" id="Phobius"/>
    </source>
</evidence>
<feature type="transmembrane region" description="Helical" evidence="6">
    <location>
        <begin position="31"/>
        <end position="50"/>
    </location>
</feature>
<dbReference type="GO" id="GO:0015658">
    <property type="term" value="F:branched-chain amino acid transmembrane transporter activity"/>
    <property type="evidence" value="ECO:0007669"/>
    <property type="project" value="InterPro"/>
</dbReference>
<keyword evidence="2" id="KW-1003">Cell membrane</keyword>
<feature type="transmembrane region" description="Helical" evidence="6">
    <location>
        <begin position="326"/>
        <end position="345"/>
    </location>
</feature>
<dbReference type="CDD" id="cd06581">
    <property type="entry name" value="TM_PBP1_LivM_like"/>
    <property type="match status" value="1"/>
</dbReference>
<comment type="subcellular location">
    <subcellularLocation>
        <location evidence="1">Cell membrane</location>
        <topology evidence="1">Multi-pass membrane protein</topology>
    </subcellularLocation>
</comment>
<feature type="transmembrane region" description="Helical" evidence="6">
    <location>
        <begin position="261"/>
        <end position="279"/>
    </location>
</feature>
<feature type="transmembrane region" description="Helical" evidence="6">
    <location>
        <begin position="285"/>
        <end position="305"/>
    </location>
</feature>
<dbReference type="EMBL" id="LR743508">
    <property type="protein sequence ID" value="CAA2109298.1"/>
    <property type="molecule type" value="Genomic_DNA"/>
</dbReference>
<feature type="transmembrane region" description="Helical" evidence="6">
    <location>
        <begin position="202"/>
        <end position="224"/>
    </location>
</feature>
<feature type="transmembrane region" description="Helical" evidence="6">
    <location>
        <begin position="89"/>
        <end position="109"/>
    </location>
</feature>
<proteinExistence type="predicted"/>
<keyword evidence="5 6" id="KW-0472">Membrane</keyword>
<feature type="transmembrane region" description="Helical" evidence="6">
    <location>
        <begin position="236"/>
        <end position="254"/>
    </location>
</feature>
<evidence type="ECO:0000256" key="4">
    <source>
        <dbReference type="ARBA" id="ARBA00022989"/>
    </source>
</evidence>
<evidence type="ECO:0000256" key="3">
    <source>
        <dbReference type="ARBA" id="ARBA00022692"/>
    </source>
</evidence>
<feature type="transmembrane region" description="Helical" evidence="6">
    <location>
        <begin position="163"/>
        <end position="181"/>
    </location>
</feature>
<dbReference type="InterPro" id="IPR001851">
    <property type="entry name" value="ABC_transp_permease"/>
</dbReference>
<evidence type="ECO:0000256" key="1">
    <source>
        <dbReference type="ARBA" id="ARBA00004651"/>
    </source>
</evidence>
<keyword evidence="4 6" id="KW-1133">Transmembrane helix</keyword>
<dbReference type="RefSeq" id="WP_339093242.1">
    <property type="nucleotide sequence ID" value="NZ_LR743508.1"/>
</dbReference>
<feature type="transmembrane region" description="Helical" evidence="6">
    <location>
        <begin position="116"/>
        <end position="132"/>
    </location>
</feature>
<dbReference type="InterPro" id="IPR043428">
    <property type="entry name" value="LivM-like"/>
</dbReference>
<protein>
    <recommendedName>
        <fullName evidence="8">Branched-chain amino acid ABC transporter permease</fullName>
    </recommendedName>
</protein>
<dbReference type="AlphaFoldDB" id="A0A679JFS4"/>
<evidence type="ECO:0008006" key="8">
    <source>
        <dbReference type="Google" id="ProtNLM"/>
    </source>
</evidence>
<accession>A0A679JFS4</accession>
<evidence type="ECO:0000256" key="2">
    <source>
        <dbReference type="ARBA" id="ARBA00022475"/>
    </source>
</evidence>
<reference evidence="7" key="1">
    <citation type="submission" date="2019-12" db="EMBL/GenBank/DDBJ databases">
        <authorList>
            <person name="Cremers G."/>
        </authorList>
    </citation>
    <scope>NUCLEOTIDE SEQUENCE</scope>
    <source>
        <strain evidence="7">Vvax</strain>
    </source>
</reference>
<evidence type="ECO:0000313" key="7">
    <source>
        <dbReference type="EMBL" id="CAA2109298.1"/>
    </source>
</evidence>
<name>A0A679JFS4_VARPD</name>
<sequence length="431" mass="45366">MRAVSISVFAVAAVGVATLFALPFLLSQGLLNAAVQMLIAALFASAYNLLCGQAGMLSFGHAAYFGVGAFGTVHAMNAIGGAGLLPTPLLPLVGAAFGLVFGAVAGWFATQRTGTYFAMITLAIAELVHSLAPHLKGLFGGEAGVSTMRMPAWGFDFGSTTQVYYLTLGWALLCVGLLYFFTHTPLGRLVYGLRENSHRLRFLGYNVHGLGIAVFAISAMFSGVAGALQVMSNESANYVVFDPGLSAAVILNSYIGGVKMFLGPALGAALMTFFGYAVSDLTQSWLLYQGILFVLVMMFMPAGLAGLPGTLSRLRQRFGLARAMPLVLLSMGAAILLSLGGAFAIELLQRLFSQDYRSAVRLHPGEAWPPVMLLSREWSPASMATWSVPLLLFAAGLLLAWLARRRGAALEGGQAESLPPGLAVPRTEGAA</sequence>
<keyword evidence="3 6" id="KW-0812">Transmembrane</keyword>